<feature type="coiled-coil region" evidence="1">
    <location>
        <begin position="297"/>
        <end position="404"/>
    </location>
</feature>
<feature type="region of interest" description="Disordered" evidence="2">
    <location>
        <begin position="1"/>
        <end position="43"/>
    </location>
</feature>
<name>A0ABD3WZH2_SINWO</name>
<proteinExistence type="predicted"/>
<evidence type="ECO:0000256" key="2">
    <source>
        <dbReference type="SAM" id="MobiDB-lite"/>
    </source>
</evidence>
<reference evidence="3 4" key="1">
    <citation type="submission" date="2024-11" db="EMBL/GenBank/DDBJ databases">
        <title>Chromosome-level genome assembly of the freshwater bivalve Anodonta woodiana.</title>
        <authorList>
            <person name="Chen X."/>
        </authorList>
    </citation>
    <scope>NUCLEOTIDE SEQUENCE [LARGE SCALE GENOMIC DNA]</scope>
    <source>
        <strain evidence="3">MN2024</strain>
        <tissue evidence="3">Gills</tissue>
    </source>
</reference>
<dbReference type="AlphaFoldDB" id="A0ABD3WZH2"/>
<feature type="coiled-coil region" evidence="1">
    <location>
        <begin position="73"/>
        <end position="164"/>
    </location>
</feature>
<dbReference type="PANTHER" id="PTHR18950:SF0">
    <property type="entry name" value="PROGESTERONE IMMUNOMODULATORY BINDING FACTOR 1"/>
    <property type="match status" value="1"/>
</dbReference>
<keyword evidence="1" id="KW-0175">Coiled coil</keyword>
<evidence type="ECO:0008006" key="5">
    <source>
        <dbReference type="Google" id="ProtNLM"/>
    </source>
</evidence>
<organism evidence="3 4">
    <name type="scientific">Sinanodonta woodiana</name>
    <name type="common">Chinese pond mussel</name>
    <name type="synonym">Anodonta woodiana</name>
    <dbReference type="NCBI Taxonomy" id="1069815"/>
    <lineage>
        <taxon>Eukaryota</taxon>
        <taxon>Metazoa</taxon>
        <taxon>Spiralia</taxon>
        <taxon>Lophotrochozoa</taxon>
        <taxon>Mollusca</taxon>
        <taxon>Bivalvia</taxon>
        <taxon>Autobranchia</taxon>
        <taxon>Heteroconchia</taxon>
        <taxon>Palaeoheterodonta</taxon>
        <taxon>Unionida</taxon>
        <taxon>Unionoidea</taxon>
        <taxon>Unionidae</taxon>
        <taxon>Unioninae</taxon>
        <taxon>Sinanodonta</taxon>
    </lineage>
</organism>
<feature type="coiled-coil region" evidence="1">
    <location>
        <begin position="437"/>
        <end position="513"/>
    </location>
</feature>
<feature type="region of interest" description="Disordered" evidence="2">
    <location>
        <begin position="660"/>
        <end position="736"/>
    </location>
</feature>
<evidence type="ECO:0000256" key="1">
    <source>
        <dbReference type="SAM" id="Coils"/>
    </source>
</evidence>
<feature type="compositionally biased region" description="Basic and acidic residues" evidence="2">
    <location>
        <begin position="687"/>
        <end position="696"/>
    </location>
</feature>
<protein>
    <recommendedName>
        <fullName evidence="5">Progesterone-induced-blocking factor 1</fullName>
    </recommendedName>
</protein>
<gene>
    <name evidence="3" type="ORF">ACJMK2_031486</name>
</gene>
<keyword evidence="4" id="KW-1185">Reference proteome</keyword>
<accession>A0ABD3WZH2</accession>
<sequence length="736" mass="86913">MAAQELSKTFDELESEDLSLETSVPTDLTLSPERSDRDEERRERRTKITKQLIERKQLLHDLQLVRIELSKKNLAMENMKAESLQRVEELEENLQDALHQKQILQARLESQLNIQQDESRRRQELIKNELEEVRQKQRQLEGTNERLQEKAGNVRRSLRDLQLSEERYYELRGMAEDDLSLRDFVALKMYEAVKPLETEIEQLRMMQKSSDDGEKSLTRQVIDLQQKLDDERQVHGELRVKYQKLTLDYADAKSQVKQDNYKVENYEKVSAARQSLALLKQDKDYLSKQVSEMSNKVTFTEEKLTQANMQLEDAKRAREDMYEKYVTSREQYKSEYENKLRDELEQIRVRTNSEIDRLRTSTKEMYERENRNLREARDMAISEKERAQASEREMNTKYEQLLQEFRGLQMSGDNRTTEIANELKIKTFEAERTIMIHEETVRNLKESELEIEKLKKKLEVLTKEYYILQANMDKKVIELESHLSEKTARLQTYEKLEQELDDVVMQAAEVEDEKEAEKVLFSYGYGANVPSTSKRRLQQSVHLARRVLQLEKINTSLKQDLEREKNKFKQLAEELKNSNSLLDQAQQPYNYLIESIRVRDNQIQKQRDYIVTLEEDVKKLEKEKTDVARTKNQMALDLERLLNQKEEMAVMKQVVLNLSTRRHGDTKTQSYDVSKPKSTSLHFPHKPSFEPHDDPNLFKPGSISLTKSPPKWAKKLQQKNVSESSKYSKVYATATS</sequence>
<feature type="compositionally biased region" description="Basic and acidic residues" evidence="2">
    <location>
        <begin position="33"/>
        <end position="43"/>
    </location>
</feature>
<feature type="compositionally biased region" description="Polar residues" evidence="2">
    <location>
        <begin position="667"/>
        <end position="681"/>
    </location>
</feature>
<dbReference type="Proteomes" id="UP001634394">
    <property type="component" value="Unassembled WGS sequence"/>
</dbReference>
<comment type="caution">
    <text evidence="3">The sequence shown here is derived from an EMBL/GenBank/DDBJ whole genome shotgun (WGS) entry which is preliminary data.</text>
</comment>
<feature type="coiled-coil region" evidence="1">
    <location>
        <begin position="547"/>
        <end position="633"/>
    </location>
</feature>
<dbReference type="InterPro" id="IPR026205">
    <property type="entry name" value="PIBF1"/>
</dbReference>
<feature type="compositionally biased region" description="Polar residues" evidence="2">
    <location>
        <begin position="718"/>
        <end position="736"/>
    </location>
</feature>
<dbReference type="PANTHER" id="PTHR18950">
    <property type="entry name" value="PROGESTERONE-INDUCED BLOCKING FACTOR 1"/>
    <property type="match status" value="1"/>
</dbReference>
<evidence type="ECO:0000313" key="4">
    <source>
        <dbReference type="Proteomes" id="UP001634394"/>
    </source>
</evidence>
<dbReference type="EMBL" id="JBJQND010000004">
    <property type="protein sequence ID" value="KAL3879177.1"/>
    <property type="molecule type" value="Genomic_DNA"/>
</dbReference>
<evidence type="ECO:0000313" key="3">
    <source>
        <dbReference type="EMBL" id="KAL3879177.1"/>
    </source>
</evidence>